<organism evidence="9 10">
    <name type="scientific">Veronia pacifica</name>
    <dbReference type="NCBI Taxonomy" id="1080227"/>
    <lineage>
        <taxon>Bacteria</taxon>
        <taxon>Pseudomonadati</taxon>
        <taxon>Pseudomonadota</taxon>
        <taxon>Gammaproteobacteria</taxon>
        <taxon>Vibrionales</taxon>
        <taxon>Vibrionaceae</taxon>
        <taxon>Veronia</taxon>
    </lineage>
</organism>
<gene>
    <name evidence="9" type="ORF">A8L45_18515</name>
</gene>
<comment type="subcellular location">
    <subcellularLocation>
        <location evidence="1">Cell inner membrane</location>
    </subcellularLocation>
</comment>
<proteinExistence type="predicted"/>
<reference evidence="9 10" key="1">
    <citation type="submission" date="2016-05" db="EMBL/GenBank/DDBJ databases">
        <title>Genomic Taxonomy of the Vibrionaceae.</title>
        <authorList>
            <person name="Gomez-Gil B."/>
            <person name="Enciso-Ibarra J."/>
        </authorList>
    </citation>
    <scope>NUCLEOTIDE SEQUENCE [LARGE SCALE GENOMIC DNA]</scope>
    <source>
        <strain evidence="9 10">CAIM 1920</strain>
    </source>
</reference>
<protein>
    <submittedName>
        <fullName evidence="9">Paraquat-inducible protein B</fullName>
    </submittedName>
</protein>
<name>A0A1C3ECF8_9GAMM</name>
<dbReference type="PANTHER" id="PTHR30462:SF0">
    <property type="entry name" value="INTERMEMBRANE TRANSPORT PROTEIN YEBT"/>
    <property type="match status" value="1"/>
</dbReference>
<dbReference type="InterPro" id="IPR051800">
    <property type="entry name" value="PqiA-PqiB_transport"/>
</dbReference>
<dbReference type="InterPro" id="IPR003399">
    <property type="entry name" value="Mce/MlaD"/>
</dbReference>
<dbReference type="STRING" id="1080227.A8L45_18515"/>
<dbReference type="Pfam" id="PF02470">
    <property type="entry name" value="MlaD"/>
    <property type="match status" value="7"/>
</dbReference>
<keyword evidence="4 7" id="KW-0812">Transmembrane</keyword>
<feature type="domain" description="Mce/MlaD" evidence="8">
    <location>
        <begin position="517"/>
        <end position="593"/>
    </location>
</feature>
<dbReference type="EMBL" id="LYBM01000043">
    <property type="protein sequence ID" value="ODA30932.1"/>
    <property type="molecule type" value="Genomic_DNA"/>
</dbReference>
<evidence type="ECO:0000313" key="10">
    <source>
        <dbReference type="Proteomes" id="UP000094936"/>
    </source>
</evidence>
<sequence length="875" mass="95944">MSENNNKATKPKIKKDRAISPLWLFTLIAFGLSGWMLYKTVNEAGQRIQIYFSNAQGIEAGRTTIRFNGLEVGIVRRINLSEDLGSIFVDADIYPEAIRLLGEDTAFWLVKPKASLAGISGLDALVSGNYIAIKPGTVETENLTYTAAEEPPADGLTQTGLHIKLTSNDLGSLSEGSLLFYKKIPVGEVYDYRLTPDNQQVVLSVLIEPEYAGLVNENTRFWNVSGFKANIGVNGVDVDFHNVGALLAGGIAFDSPESDNAANDFDKYPLYSDINQAERGLKINISLPEGHGITNEQSPILFKGLEIGRLSDISLSPDKKGLVATASIDPAMDWLLSDKTRFIIEKTELDFGGLKNASNLIFGDFITVHPEKGQSSRDFTAHTRKQLKIEDPDAAKISVTAKNAWGIDENTKVLHRGVQVGFVSNVELFDDSVNLSLLIDKKYKHLIKSRSRFFMVGGITGAANEDGIEVIVPAVSQIADPAISFTSEGSKKIADKYTLYKTEISARHARNEEKGFQRYTIYADSLPSLSVGSPVMHKNFTVGKVTDVRLGKGQAQITVGIENAYRHLITVDTVFWNHSGLSLEASISNGLTVNTGSLKSLVSGGIAFDNIKGVENRIGKQWKLYPSLKAAEHFGFEVTFTAATAKGLSKGSKIRYQGIDVGEVTTLLPEFSKKGVNIKARLYPTYAQTFARENSYFWLVSPEVSLSGAKNLDALITPYVAVEPGNGSRSKRFELNNQEKQKSGLVIYLESEDRSSISVGTPLLFRDMEIGHVLNIELGRFSDRIIIKAKINDKYRHLIRENTIFWNSSGLDVSIGLTGAEIKTGTVGSIIKGGIALAIPEETPLKKVASNGRHFLLYKQANPTWKKWRTAIPGF</sequence>
<feature type="domain" description="Mce/MlaD" evidence="8">
    <location>
        <begin position="745"/>
        <end position="825"/>
    </location>
</feature>
<feature type="domain" description="Mce/MlaD" evidence="8">
    <location>
        <begin position="637"/>
        <end position="725"/>
    </location>
</feature>
<comment type="caution">
    <text evidence="9">The sequence shown here is derived from an EMBL/GenBank/DDBJ whole genome shotgun (WGS) entry which is preliminary data.</text>
</comment>
<feature type="transmembrane region" description="Helical" evidence="7">
    <location>
        <begin position="21"/>
        <end position="38"/>
    </location>
</feature>
<accession>A0A1C3ECF8</accession>
<evidence type="ECO:0000256" key="3">
    <source>
        <dbReference type="ARBA" id="ARBA00022519"/>
    </source>
</evidence>
<evidence type="ECO:0000313" key="9">
    <source>
        <dbReference type="EMBL" id="ODA30932.1"/>
    </source>
</evidence>
<keyword evidence="5 7" id="KW-1133">Transmembrane helix</keyword>
<keyword evidence="2" id="KW-1003">Cell membrane</keyword>
<feature type="domain" description="Mce/MlaD" evidence="8">
    <location>
        <begin position="280"/>
        <end position="349"/>
    </location>
</feature>
<evidence type="ECO:0000256" key="5">
    <source>
        <dbReference type="ARBA" id="ARBA00022989"/>
    </source>
</evidence>
<dbReference type="AlphaFoldDB" id="A0A1C3ECF8"/>
<feature type="domain" description="Mce/MlaD" evidence="8">
    <location>
        <begin position="45"/>
        <end position="136"/>
    </location>
</feature>
<keyword evidence="3" id="KW-0997">Cell inner membrane</keyword>
<evidence type="ECO:0000256" key="6">
    <source>
        <dbReference type="ARBA" id="ARBA00023136"/>
    </source>
</evidence>
<evidence type="ECO:0000256" key="1">
    <source>
        <dbReference type="ARBA" id="ARBA00004533"/>
    </source>
</evidence>
<dbReference type="PANTHER" id="PTHR30462">
    <property type="entry name" value="INTERMEMBRANE TRANSPORT PROTEIN PQIB-RELATED"/>
    <property type="match status" value="1"/>
</dbReference>
<dbReference type="OrthoDB" id="9806984at2"/>
<dbReference type="GO" id="GO:0005886">
    <property type="term" value="C:plasma membrane"/>
    <property type="evidence" value="ECO:0007669"/>
    <property type="project" value="UniProtKB-SubCell"/>
</dbReference>
<dbReference type="RefSeq" id="WP_068904846.1">
    <property type="nucleotide sequence ID" value="NZ_JBHUIF010000004.1"/>
</dbReference>
<keyword evidence="10" id="KW-1185">Reference proteome</keyword>
<evidence type="ECO:0000259" key="8">
    <source>
        <dbReference type="Pfam" id="PF02470"/>
    </source>
</evidence>
<evidence type="ECO:0000256" key="7">
    <source>
        <dbReference type="SAM" id="Phobius"/>
    </source>
</evidence>
<dbReference type="Proteomes" id="UP000094936">
    <property type="component" value="Unassembled WGS sequence"/>
</dbReference>
<evidence type="ECO:0000256" key="4">
    <source>
        <dbReference type="ARBA" id="ARBA00022692"/>
    </source>
</evidence>
<feature type="domain" description="Mce/MlaD" evidence="8">
    <location>
        <begin position="396"/>
        <end position="454"/>
    </location>
</feature>
<keyword evidence="6 7" id="KW-0472">Membrane</keyword>
<feature type="domain" description="Mce/MlaD" evidence="8">
    <location>
        <begin position="160"/>
        <end position="220"/>
    </location>
</feature>
<evidence type="ECO:0000256" key="2">
    <source>
        <dbReference type="ARBA" id="ARBA00022475"/>
    </source>
</evidence>